<dbReference type="Pfam" id="PF00107">
    <property type="entry name" value="ADH_zinc_N"/>
    <property type="match status" value="1"/>
</dbReference>
<dbReference type="InterPro" id="IPR045010">
    <property type="entry name" value="MDR_fam"/>
</dbReference>
<dbReference type="InterPro" id="IPR011032">
    <property type="entry name" value="GroES-like_sf"/>
</dbReference>
<evidence type="ECO:0000259" key="2">
    <source>
        <dbReference type="SMART" id="SM00829"/>
    </source>
</evidence>
<feature type="domain" description="Enoyl reductase (ER)" evidence="2">
    <location>
        <begin position="20"/>
        <end position="336"/>
    </location>
</feature>
<dbReference type="GO" id="GO:0016628">
    <property type="term" value="F:oxidoreductase activity, acting on the CH-CH group of donors, NAD or NADP as acceptor"/>
    <property type="evidence" value="ECO:0007669"/>
    <property type="project" value="InterPro"/>
</dbReference>
<dbReference type="SMART" id="SM00829">
    <property type="entry name" value="PKS_ER"/>
    <property type="match status" value="1"/>
</dbReference>
<evidence type="ECO:0000256" key="1">
    <source>
        <dbReference type="ARBA" id="ARBA00023002"/>
    </source>
</evidence>
<dbReference type="InterPro" id="IPR013149">
    <property type="entry name" value="ADH-like_C"/>
</dbReference>
<dbReference type="GeneID" id="28976082"/>
<dbReference type="InterPro" id="IPR020843">
    <property type="entry name" value="ER"/>
</dbReference>
<organism evidence="3 4">
    <name type="scientific">Rhodotorula graminis (strain WP1)</name>
    <dbReference type="NCBI Taxonomy" id="578459"/>
    <lineage>
        <taxon>Eukaryota</taxon>
        <taxon>Fungi</taxon>
        <taxon>Dikarya</taxon>
        <taxon>Basidiomycota</taxon>
        <taxon>Pucciniomycotina</taxon>
        <taxon>Microbotryomycetes</taxon>
        <taxon>Sporidiobolales</taxon>
        <taxon>Sporidiobolaceae</taxon>
        <taxon>Rhodotorula</taxon>
    </lineage>
</organism>
<evidence type="ECO:0000313" key="3">
    <source>
        <dbReference type="EMBL" id="KPV78616.1"/>
    </source>
</evidence>
<dbReference type="Gene3D" id="3.40.50.720">
    <property type="entry name" value="NAD(P)-binding Rossmann-like Domain"/>
    <property type="match status" value="1"/>
</dbReference>
<evidence type="ECO:0000313" key="4">
    <source>
        <dbReference type="Proteomes" id="UP000053890"/>
    </source>
</evidence>
<dbReference type="PANTHER" id="PTHR43205">
    <property type="entry name" value="PROSTAGLANDIN REDUCTASE"/>
    <property type="match status" value="1"/>
</dbReference>
<dbReference type="Gene3D" id="3.90.180.10">
    <property type="entry name" value="Medium-chain alcohol dehydrogenases, catalytic domain"/>
    <property type="match status" value="1"/>
</dbReference>
<dbReference type="AlphaFoldDB" id="A0A194SG44"/>
<dbReference type="CDD" id="cd05288">
    <property type="entry name" value="PGDH"/>
    <property type="match status" value="1"/>
</dbReference>
<dbReference type="InterPro" id="IPR041694">
    <property type="entry name" value="ADH_N_2"/>
</dbReference>
<gene>
    <name evidence="3" type="ORF">RHOBADRAFT_51063</name>
</gene>
<dbReference type="EMBL" id="KQ474073">
    <property type="protein sequence ID" value="KPV78616.1"/>
    <property type="molecule type" value="Genomic_DNA"/>
</dbReference>
<protein>
    <recommendedName>
        <fullName evidence="2">Enoyl reductase (ER) domain-containing protein</fullName>
    </recommendedName>
</protein>
<dbReference type="Pfam" id="PF16884">
    <property type="entry name" value="ADH_N_2"/>
    <property type="match status" value="1"/>
</dbReference>
<reference evidence="3 4" key="1">
    <citation type="journal article" date="2015" name="Front. Microbiol.">
        <title>Genome sequence of the plant growth promoting endophytic yeast Rhodotorula graminis WP1.</title>
        <authorList>
            <person name="Firrincieli A."/>
            <person name="Otillar R."/>
            <person name="Salamov A."/>
            <person name="Schmutz J."/>
            <person name="Khan Z."/>
            <person name="Redman R.S."/>
            <person name="Fleck N.D."/>
            <person name="Lindquist E."/>
            <person name="Grigoriev I.V."/>
            <person name="Doty S.L."/>
        </authorList>
    </citation>
    <scope>NUCLEOTIDE SEQUENCE [LARGE SCALE GENOMIC DNA]</scope>
    <source>
        <strain evidence="3 4">WP1</strain>
    </source>
</reference>
<keyword evidence="4" id="KW-1185">Reference proteome</keyword>
<dbReference type="PANTHER" id="PTHR43205:SF7">
    <property type="entry name" value="PROSTAGLANDIN REDUCTASE 1"/>
    <property type="match status" value="1"/>
</dbReference>
<dbReference type="OMA" id="YPIKNIH"/>
<dbReference type="FunFam" id="3.40.50.720:FF:000121">
    <property type="entry name" value="Prostaglandin reductase 2"/>
    <property type="match status" value="1"/>
</dbReference>
<name>A0A194SG44_RHOGW</name>
<dbReference type="Proteomes" id="UP000053890">
    <property type="component" value="Unassembled WGS sequence"/>
</dbReference>
<dbReference type="SUPFAM" id="SSF51735">
    <property type="entry name" value="NAD(P)-binding Rossmann-fold domains"/>
    <property type="match status" value="1"/>
</dbReference>
<keyword evidence="1" id="KW-0560">Oxidoreductase</keyword>
<dbReference type="OrthoDB" id="809632at2759"/>
<dbReference type="SUPFAM" id="SSF50129">
    <property type="entry name" value="GroES-like"/>
    <property type="match status" value="1"/>
</dbReference>
<accession>A0A194SG44</accession>
<proteinExistence type="predicted"/>
<sequence>MVVNASIIFNEVPHGAPVPGKTLKRVEEELDVATVDLEGGLLVKMKAVSLDPYLRGRMRASSKASYNQAFALGKVIDTLGVGIVERSDHPDFPKGAILKGLLPYSEYALLSKARLDMKLAKVVEKPDGIAWTTMVGACGMPSATAWIGLYEIGRIKKGDTIFISAASGAVGQIAGQLAKREGLTVIGSAGSDEKVAFLKEIGYDHAFNYKTTSTQDFLEQHPPSVVFENVGGETLDAVLATIQNNGRIIHCGSVSQYNLPPDQQYGLKNTSNVVTKRLRWEGFIVSNHDWTEFDKTMPKLVANGEIKFKEHVTKGIDNGEAFLDMLEGRNFGKAVVSLE</sequence>
<dbReference type="RefSeq" id="XP_018274665.1">
    <property type="nucleotide sequence ID" value="XM_018415634.1"/>
</dbReference>
<dbReference type="InterPro" id="IPR036291">
    <property type="entry name" value="NAD(P)-bd_dom_sf"/>
</dbReference>